<keyword evidence="3" id="KW-1185">Reference proteome</keyword>
<dbReference type="EMBL" id="JAVREH010000007">
    <property type="protein sequence ID" value="MDT0261250.1"/>
    <property type="molecule type" value="Genomic_DNA"/>
</dbReference>
<feature type="transmembrane region" description="Helical" evidence="1">
    <location>
        <begin position="316"/>
        <end position="336"/>
    </location>
</feature>
<proteinExistence type="predicted"/>
<feature type="transmembrane region" description="Helical" evidence="1">
    <location>
        <begin position="42"/>
        <end position="63"/>
    </location>
</feature>
<feature type="transmembrane region" description="Helical" evidence="1">
    <location>
        <begin position="243"/>
        <end position="262"/>
    </location>
</feature>
<reference evidence="3" key="1">
    <citation type="submission" date="2023-07" db="EMBL/GenBank/DDBJ databases">
        <title>30 novel species of actinomycetes from the DSMZ collection.</title>
        <authorList>
            <person name="Nouioui I."/>
        </authorList>
    </citation>
    <scope>NUCLEOTIDE SEQUENCE [LARGE SCALE GENOMIC DNA]</scope>
    <source>
        <strain evidence="3">DSM 44399</strain>
    </source>
</reference>
<dbReference type="RefSeq" id="WP_311422407.1">
    <property type="nucleotide sequence ID" value="NZ_JAVREH010000007.1"/>
</dbReference>
<evidence type="ECO:0000313" key="3">
    <source>
        <dbReference type="Proteomes" id="UP001183176"/>
    </source>
</evidence>
<organism evidence="2 3">
    <name type="scientific">Jatrophihabitans lederbergiae</name>
    <dbReference type="NCBI Taxonomy" id="3075547"/>
    <lineage>
        <taxon>Bacteria</taxon>
        <taxon>Bacillati</taxon>
        <taxon>Actinomycetota</taxon>
        <taxon>Actinomycetes</taxon>
        <taxon>Jatrophihabitantales</taxon>
        <taxon>Jatrophihabitantaceae</taxon>
        <taxon>Jatrophihabitans</taxon>
    </lineage>
</organism>
<feature type="transmembrane region" description="Helical" evidence="1">
    <location>
        <begin position="380"/>
        <end position="400"/>
    </location>
</feature>
<gene>
    <name evidence="2" type="ORF">RM423_07560</name>
</gene>
<keyword evidence="1" id="KW-0472">Membrane</keyword>
<feature type="transmembrane region" description="Helical" evidence="1">
    <location>
        <begin position="145"/>
        <end position="174"/>
    </location>
</feature>
<protein>
    <recommendedName>
        <fullName evidence="4">Glycosyltransferase RgtA/B/C/D-like domain-containing protein</fullName>
    </recommendedName>
</protein>
<keyword evidence="1" id="KW-0812">Transmembrane</keyword>
<accession>A0ABU2J8D8</accession>
<evidence type="ECO:0000256" key="1">
    <source>
        <dbReference type="SAM" id="Phobius"/>
    </source>
</evidence>
<feature type="transmembrane region" description="Helical" evidence="1">
    <location>
        <begin position="111"/>
        <end position="133"/>
    </location>
</feature>
<feature type="transmembrane region" description="Helical" evidence="1">
    <location>
        <begin position="194"/>
        <end position="222"/>
    </location>
</feature>
<keyword evidence="1" id="KW-1133">Transmembrane helix</keyword>
<feature type="transmembrane region" description="Helical" evidence="1">
    <location>
        <begin position="341"/>
        <end position="360"/>
    </location>
</feature>
<evidence type="ECO:0008006" key="4">
    <source>
        <dbReference type="Google" id="ProtNLM"/>
    </source>
</evidence>
<name>A0ABU2J8D8_9ACTN</name>
<comment type="caution">
    <text evidence="2">The sequence shown here is derived from an EMBL/GenBank/DDBJ whole genome shotgun (WGS) entry which is preliminary data.</text>
</comment>
<dbReference type="Proteomes" id="UP001183176">
    <property type="component" value="Unassembled WGS sequence"/>
</dbReference>
<sequence>MTRRDRSSISTSESTLASTGIPEAQAVAGRVPELSTSRFRQLAAALVLAQAIVVAVAIDRGWFYNDDFALLMNASHTGLDWTYLKTPINDHLLPGLRLEFWLLRHTAPLNFPLTIGVRVLCQAAGTVLLLRLLSTLVGRRRRVLLACALYALCPLVLTNTLWVTVAFSLLPAQAFVLGALNAHVRYTVTRNPRWAAVSGLCLLAGALFWEKVAVSAVLLPILSLAYLHDGTVRRRIAATLRRWVGWLLTAAPIAAFTGYFIAAGYGGATKPVGVSDLAGVLWMQWSRVVSPSLLGGPWSWFNDPHVFLGYADTTRFGLILTQLGFVAMAVAGVRLVGWKSLVAWTIPAAPLILGTTLVAVGRYAFFGQLIATTLRYGADLAVPLFIGLTLAVTPTTAAAIERRVLGEPVLDTAVPDSDAAIRRSRARLPRGVRRAAVLATAAAAVLWLVGSLNSVARFDRHWGANPSKAYVSALTSNIADAGPSLNLYDSTVPPSVLPFFFGPRWHMSDFLPLTGRVPTLDAPVTEPVLANDEGALVPAVLIPAVTKEPPAGGLCAYLVQGVGTFWIRLPKAAPEGDGFLRLDYLQQRPSTADVSIVDTRGVVRGPIPSGHVTFGYQLSHVTLRLPLTSVAAVIVRTGAPETHLCIGRLTVGAPFPAGSAK</sequence>
<feature type="transmembrane region" description="Helical" evidence="1">
    <location>
        <begin position="431"/>
        <end position="450"/>
    </location>
</feature>
<evidence type="ECO:0000313" key="2">
    <source>
        <dbReference type="EMBL" id="MDT0261250.1"/>
    </source>
</evidence>